<dbReference type="SUPFAM" id="SSF82199">
    <property type="entry name" value="SET domain"/>
    <property type="match status" value="1"/>
</dbReference>
<dbReference type="InterPro" id="IPR046341">
    <property type="entry name" value="SET_dom_sf"/>
</dbReference>
<evidence type="ECO:0000313" key="2">
    <source>
        <dbReference type="EMBL" id="KAF5313881.1"/>
    </source>
</evidence>
<dbReference type="EMBL" id="JAACJJ010000046">
    <property type="protein sequence ID" value="KAF5313881.1"/>
    <property type="molecule type" value="Genomic_DNA"/>
</dbReference>
<sequence length="436" mass="48978">MPSKNRKTRRAAGSVTGASVLDIPKRHLPYGKVEVESLPTDFEKHVHIIDFKDLESGDATAKDRFILTSVPPRMPSAPEHPEGHTVCLFLSEQTKRKVLRYQGFPRSYHRSPQPLGNLETPNFVMCEAPGMGLGVFATRDLDAGDFIFGERPLLILPIIQISATNFDFAPHHSEAQRDAMRMYGAEKTAEAAVARMTPAARAAFMSLANSHIEDGSGTCIGITRTNQICVPLVEGTVGLDPNEQILRYAGIGNVVSRMNHSCIPNVGIGFDFASFSFRVCARSPIKKGDQLVWNYNPTETWMDTAGRRRALEPYRFTCNCQLCTAATPESDEALKKLTWNLCFYIYHTTNSLLQQKPPQTQQEKECTDQMYRAMLDKLEWVHEQMNAVGSHGDQRLLTLMHRLYGSVGNKEKEEEFATLVTRYMAYDLITLPDNWV</sequence>
<dbReference type="AlphaFoldDB" id="A0A8H5AZH6"/>
<evidence type="ECO:0000313" key="3">
    <source>
        <dbReference type="Proteomes" id="UP000567179"/>
    </source>
</evidence>
<reference evidence="2 3" key="1">
    <citation type="journal article" date="2020" name="ISME J.">
        <title>Uncovering the hidden diversity of litter-decomposition mechanisms in mushroom-forming fungi.</title>
        <authorList>
            <person name="Floudas D."/>
            <person name="Bentzer J."/>
            <person name="Ahren D."/>
            <person name="Johansson T."/>
            <person name="Persson P."/>
            <person name="Tunlid A."/>
        </authorList>
    </citation>
    <scope>NUCLEOTIDE SEQUENCE [LARGE SCALE GENOMIC DNA]</scope>
    <source>
        <strain evidence="2 3">CBS 101986</strain>
    </source>
</reference>
<dbReference type="PANTHER" id="PTHR47332">
    <property type="entry name" value="SET DOMAIN-CONTAINING PROTEIN 5"/>
    <property type="match status" value="1"/>
</dbReference>
<dbReference type="Gene3D" id="2.170.270.10">
    <property type="entry name" value="SET domain"/>
    <property type="match status" value="1"/>
</dbReference>
<dbReference type="OrthoDB" id="5945798at2759"/>
<proteinExistence type="predicted"/>
<dbReference type="CDD" id="cd20071">
    <property type="entry name" value="SET_SMYD"/>
    <property type="match status" value="1"/>
</dbReference>
<dbReference type="PROSITE" id="PS50280">
    <property type="entry name" value="SET"/>
    <property type="match status" value="1"/>
</dbReference>
<dbReference type="Proteomes" id="UP000567179">
    <property type="component" value="Unassembled WGS sequence"/>
</dbReference>
<evidence type="ECO:0000259" key="1">
    <source>
        <dbReference type="PROSITE" id="PS50280"/>
    </source>
</evidence>
<dbReference type="Pfam" id="PF00856">
    <property type="entry name" value="SET"/>
    <property type="match status" value="1"/>
</dbReference>
<keyword evidence="3" id="KW-1185">Reference proteome</keyword>
<protein>
    <recommendedName>
        <fullName evidence="1">SET domain-containing protein</fullName>
    </recommendedName>
</protein>
<dbReference type="InterPro" id="IPR001214">
    <property type="entry name" value="SET_dom"/>
</dbReference>
<gene>
    <name evidence="2" type="ORF">D9619_013025</name>
</gene>
<dbReference type="PANTHER" id="PTHR47332:SF4">
    <property type="entry name" value="SET DOMAIN-CONTAINING PROTEIN 5"/>
    <property type="match status" value="1"/>
</dbReference>
<dbReference type="SMART" id="SM00317">
    <property type="entry name" value="SET"/>
    <property type="match status" value="1"/>
</dbReference>
<comment type="caution">
    <text evidence="2">The sequence shown here is derived from an EMBL/GenBank/DDBJ whole genome shotgun (WGS) entry which is preliminary data.</text>
</comment>
<organism evidence="2 3">
    <name type="scientific">Psilocybe cf. subviscida</name>
    <dbReference type="NCBI Taxonomy" id="2480587"/>
    <lineage>
        <taxon>Eukaryota</taxon>
        <taxon>Fungi</taxon>
        <taxon>Dikarya</taxon>
        <taxon>Basidiomycota</taxon>
        <taxon>Agaricomycotina</taxon>
        <taxon>Agaricomycetes</taxon>
        <taxon>Agaricomycetidae</taxon>
        <taxon>Agaricales</taxon>
        <taxon>Agaricineae</taxon>
        <taxon>Strophariaceae</taxon>
        <taxon>Psilocybe</taxon>
    </lineage>
</organism>
<dbReference type="InterPro" id="IPR053185">
    <property type="entry name" value="SET_domain_protein"/>
</dbReference>
<name>A0A8H5AZH6_9AGAR</name>
<feature type="domain" description="SET" evidence="1">
    <location>
        <begin position="121"/>
        <end position="296"/>
    </location>
</feature>
<accession>A0A8H5AZH6</accession>